<comment type="caution">
    <text evidence="2">The sequence shown here is derived from an EMBL/GenBank/DDBJ whole genome shotgun (WGS) entry which is preliminary data.</text>
</comment>
<keyword evidence="1" id="KW-0812">Transmembrane</keyword>
<evidence type="ECO:0000313" key="3">
    <source>
        <dbReference type="Proteomes" id="UP001331761"/>
    </source>
</evidence>
<gene>
    <name evidence="2" type="ORF">GCK32_016820</name>
</gene>
<evidence type="ECO:0000256" key="1">
    <source>
        <dbReference type="SAM" id="Phobius"/>
    </source>
</evidence>
<keyword evidence="1" id="KW-0472">Membrane</keyword>
<organism evidence="2 3">
    <name type="scientific">Trichostrongylus colubriformis</name>
    <name type="common">Black scour worm</name>
    <dbReference type="NCBI Taxonomy" id="6319"/>
    <lineage>
        <taxon>Eukaryota</taxon>
        <taxon>Metazoa</taxon>
        <taxon>Ecdysozoa</taxon>
        <taxon>Nematoda</taxon>
        <taxon>Chromadorea</taxon>
        <taxon>Rhabditida</taxon>
        <taxon>Rhabditina</taxon>
        <taxon>Rhabditomorpha</taxon>
        <taxon>Strongyloidea</taxon>
        <taxon>Trichostrongylidae</taxon>
        <taxon>Trichostrongylus</taxon>
    </lineage>
</organism>
<dbReference type="Proteomes" id="UP001331761">
    <property type="component" value="Unassembled WGS sequence"/>
</dbReference>
<proteinExistence type="predicted"/>
<dbReference type="EMBL" id="WIXE01021631">
    <property type="protein sequence ID" value="KAK5968213.1"/>
    <property type="molecule type" value="Genomic_DNA"/>
</dbReference>
<name>A0AAN8FPT4_TRICO</name>
<evidence type="ECO:0000313" key="2">
    <source>
        <dbReference type="EMBL" id="KAK5968213.1"/>
    </source>
</evidence>
<keyword evidence="1" id="KW-1133">Transmembrane helix</keyword>
<keyword evidence="3" id="KW-1185">Reference proteome</keyword>
<feature type="transmembrane region" description="Helical" evidence="1">
    <location>
        <begin position="57"/>
        <end position="75"/>
    </location>
</feature>
<protein>
    <submittedName>
        <fullName evidence="2">Uncharacterized protein</fullName>
    </submittedName>
</protein>
<dbReference type="AlphaFoldDB" id="A0AAN8FPT4"/>
<accession>A0AAN8FPT4</accession>
<sequence>MLFQGTSSSQCLEACAKGSLHGRLHYKHAGSFELDGNAGTTRIYTIEDSCWEQTHSFIGHPILTAYVFTIVLLGLHNSGLISNRLLIPVRRSTSRIIHR</sequence>
<reference evidence="2 3" key="1">
    <citation type="submission" date="2019-10" db="EMBL/GenBank/DDBJ databases">
        <title>Assembly and Annotation for the nematode Trichostrongylus colubriformis.</title>
        <authorList>
            <person name="Martin J."/>
        </authorList>
    </citation>
    <scope>NUCLEOTIDE SEQUENCE [LARGE SCALE GENOMIC DNA]</scope>
    <source>
        <strain evidence="2">G859</strain>
        <tissue evidence="2">Whole worm</tissue>
    </source>
</reference>